<keyword evidence="4 5" id="KW-0472">Membrane</keyword>
<feature type="transmembrane region" description="Helical" evidence="5">
    <location>
        <begin position="136"/>
        <end position="152"/>
    </location>
</feature>
<feature type="transmembrane region" description="Helical" evidence="5">
    <location>
        <begin position="202"/>
        <end position="222"/>
    </location>
</feature>
<feature type="transmembrane region" description="Helical" evidence="5">
    <location>
        <begin position="63"/>
        <end position="81"/>
    </location>
</feature>
<keyword evidence="2 5" id="KW-0812">Transmembrane</keyword>
<accession>A0AB37IGC8</accession>
<feature type="transmembrane region" description="Helical" evidence="5">
    <location>
        <begin position="113"/>
        <end position="129"/>
    </location>
</feature>
<dbReference type="GO" id="GO:0016020">
    <property type="term" value="C:membrane"/>
    <property type="evidence" value="ECO:0007669"/>
    <property type="project" value="UniProtKB-SubCell"/>
</dbReference>
<evidence type="ECO:0000256" key="5">
    <source>
        <dbReference type="SAM" id="Phobius"/>
    </source>
</evidence>
<name>A0AB37IGC8_ENTHR</name>
<dbReference type="InterPro" id="IPR049453">
    <property type="entry name" value="Memb_transporter_dom"/>
</dbReference>
<feature type="transmembrane region" description="Helical" evidence="5">
    <location>
        <begin position="228"/>
        <end position="245"/>
    </location>
</feature>
<feature type="transmembrane region" description="Helical" evidence="5">
    <location>
        <begin position="164"/>
        <end position="181"/>
    </location>
</feature>
<feature type="transmembrane region" description="Helical" evidence="5">
    <location>
        <begin position="88"/>
        <end position="107"/>
    </location>
</feature>
<comment type="subcellular location">
    <subcellularLocation>
        <location evidence="1">Membrane</location>
        <topology evidence="1">Multi-pass membrane protein</topology>
    </subcellularLocation>
</comment>
<keyword evidence="3 5" id="KW-1133">Transmembrane helix</keyword>
<dbReference type="RefSeq" id="WP_096710504.1">
    <property type="nucleotide sequence ID" value="NZ_JBFCRC010000037.1"/>
</dbReference>
<comment type="caution">
    <text evidence="7">The sequence shown here is derived from an EMBL/GenBank/DDBJ whole genome shotgun (WGS) entry which is preliminary data.</text>
</comment>
<evidence type="ECO:0000256" key="4">
    <source>
        <dbReference type="ARBA" id="ARBA00023136"/>
    </source>
</evidence>
<sequence>MTFYQLLQLDPLILKQKIKSTKSKYDRRKYLLSLVLRSFLIVGFAICVIALSTKFFGESNKSYAIVFFCMMLSLRFVDFGYKYAQSILGLSVVFGAFFVAPFVHLLPHFTLQVLLHFLLLGGILIATLSDPKMGNPSLYGFSYIFVVYSTITEQITKKLLNDRLLFFGLFFLIFWWIIYHNHRNKHKKKTMFNALKEKSVSLKIWLFSYVFFISLLLSVSQYISFERFMWVGFAFSSLFASYGFSIIDLKTRATDRLLGTIIGIFSFILLSMYLPIEILSLLGGICLGFCSSYRYKTVFNCIGALTIASQMYGIPQTLAMRFTYNLLGVSLVILGIWFVKMLLKQKNIVKEAN</sequence>
<protein>
    <recommendedName>
        <fullName evidence="6">Integral membrane bound transporter domain-containing protein</fullName>
    </recommendedName>
</protein>
<dbReference type="AlphaFoldDB" id="A0AB37IGC8"/>
<evidence type="ECO:0000256" key="2">
    <source>
        <dbReference type="ARBA" id="ARBA00022692"/>
    </source>
</evidence>
<organism evidence="7 8">
    <name type="scientific">Enterococcus hirae</name>
    <dbReference type="NCBI Taxonomy" id="1354"/>
    <lineage>
        <taxon>Bacteria</taxon>
        <taxon>Bacillati</taxon>
        <taxon>Bacillota</taxon>
        <taxon>Bacilli</taxon>
        <taxon>Lactobacillales</taxon>
        <taxon>Enterococcaceae</taxon>
        <taxon>Enterococcus</taxon>
    </lineage>
</organism>
<proteinExistence type="predicted"/>
<evidence type="ECO:0000256" key="3">
    <source>
        <dbReference type="ARBA" id="ARBA00022989"/>
    </source>
</evidence>
<feature type="transmembrane region" description="Helical" evidence="5">
    <location>
        <begin position="30"/>
        <end position="51"/>
    </location>
</feature>
<feature type="domain" description="Integral membrane bound transporter" evidence="6">
    <location>
        <begin position="217"/>
        <end position="334"/>
    </location>
</feature>
<feature type="transmembrane region" description="Helical" evidence="5">
    <location>
        <begin position="322"/>
        <end position="343"/>
    </location>
</feature>
<feature type="transmembrane region" description="Helical" evidence="5">
    <location>
        <begin position="257"/>
        <end position="276"/>
    </location>
</feature>
<evidence type="ECO:0000313" key="8">
    <source>
        <dbReference type="Proteomes" id="UP000253498"/>
    </source>
</evidence>
<reference evidence="7 8" key="1">
    <citation type="submission" date="2015-06" db="EMBL/GenBank/DDBJ databases">
        <title>The Genome Sequence of Enterococcus hirae 88EA1.</title>
        <authorList>
            <consortium name="The Broad Institute Genomics Platform"/>
            <consortium name="The Broad Institute Genome Sequencing Center for Infectious Disease"/>
            <person name="Earl A.M."/>
            <person name="Van Tyne D."/>
            <person name="Lebreton F."/>
            <person name="Saavedra J.T."/>
            <person name="Gilmore M.S."/>
            <person name="Manson McGuire A."/>
            <person name="Clock S."/>
            <person name="Crupain M."/>
            <person name="Rangan U."/>
            <person name="Young S."/>
            <person name="Abouelleil A."/>
            <person name="Cao P."/>
            <person name="Chapman S.B."/>
            <person name="Griggs A."/>
            <person name="Priest M."/>
            <person name="Shea T."/>
            <person name="Wortman J."/>
            <person name="Nusbaum C."/>
            <person name="Birren B."/>
        </authorList>
    </citation>
    <scope>NUCLEOTIDE SEQUENCE [LARGE SCALE GENOMIC DNA]</scope>
    <source>
        <strain evidence="7 8">88EA1</strain>
    </source>
</reference>
<dbReference type="EMBL" id="LESJ01000019">
    <property type="protein sequence ID" value="RBT65776.1"/>
    <property type="molecule type" value="Genomic_DNA"/>
</dbReference>
<evidence type="ECO:0000313" key="7">
    <source>
        <dbReference type="EMBL" id="RBT65776.1"/>
    </source>
</evidence>
<dbReference type="Proteomes" id="UP000253498">
    <property type="component" value="Unassembled WGS sequence"/>
</dbReference>
<evidence type="ECO:0000256" key="1">
    <source>
        <dbReference type="ARBA" id="ARBA00004141"/>
    </source>
</evidence>
<dbReference type="Pfam" id="PF13515">
    <property type="entry name" value="FUSC_2"/>
    <property type="match status" value="1"/>
</dbReference>
<gene>
    <name evidence="7" type="ORF">EB03_02946</name>
</gene>
<evidence type="ECO:0000259" key="6">
    <source>
        <dbReference type="Pfam" id="PF13515"/>
    </source>
</evidence>